<feature type="region of interest" description="Disordered" evidence="1">
    <location>
        <begin position="1"/>
        <end position="29"/>
    </location>
</feature>
<protein>
    <submittedName>
        <fullName evidence="2">Uncharacterized protein</fullName>
    </submittedName>
</protein>
<dbReference type="AlphaFoldDB" id="A0AAD3D3Q4"/>
<gene>
    <name evidence="2" type="ORF">CTEN210_13679</name>
</gene>
<dbReference type="Gene3D" id="1.25.40.20">
    <property type="entry name" value="Ankyrin repeat-containing domain"/>
    <property type="match status" value="1"/>
</dbReference>
<evidence type="ECO:0000313" key="3">
    <source>
        <dbReference type="Proteomes" id="UP001054902"/>
    </source>
</evidence>
<dbReference type="SUPFAM" id="SSF48403">
    <property type="entry name" value="Ankyrin repeat"/>
    <property type="match status" value="1"/>
</dbReference>
<dbReference type="InterPro" id="IPR036770">
    <property type="entry name" value="Ankyrin_rpt-contain_sf"/>
</dbReference>
<dbReference type="Proteomes" id="UP001054902">
    <property type="component" value="Unassembled WGS sequence"/>
</dbReference>
<keyword evidence="3" id="KW-1185">Reference proteome</keyword>
<sequence>MAPTKQTRRMSTRGEEAPRSRNPTSQTDLPIDIPTLKTNLGKEISALQSNVEFLKSYNFQEGWVDGELLLKILQKVQKFNSDFDAPFEKSLHRLGKYKPSMDAVEKLVKKFPSALSYQDEDGQIPIQTAANDDGFEYVPLLAKEGFKHKVGGEHARGGLLKVDDDGRNILQLLLDPDLEVVNVENNNAAKRLDVLKELQRLRLLLPKDVQEHSLLQFACSNYERFEFLVSLDPDALAKTKVGNVPLIHYMRREDNSIRLLLKAGFEHHPNIGGLLFIEDDNGTSAFESLCDEHGEEKMMNILHGILSPKRDFPILHHVFIKAQQHKQLFTKKFPWAYHLKDHDGRTLQQSILAAGPEVMNVHDELFASLTDDQIQMKDPVTTLFPFAAMAVGEHADLEKCFYMLLRQPSVLENRPRATRNEPRRKKRKVSK</sequence>
<accession>A0AAD3D3Q4</accession>
<dbReference type="EMBL" id="BLLK01000057">
    <property type="protein sequence ID" value="GFH57203.1"/>
    <property type="molecule type" value="Genomic_DNA"/>
</dbReference>
<evidence type="ECO:0000313" key="2">
    <source>
        <dbReference type="EMBL" id="GFH57203.1"/>
    </source>
</evidence>
<feature type="compositionally biased region" description="Basic residues" evidence="1">
    <location>
        <begin position="1"/>
        <end position="11"/>
    </location>
</feature>
<proteinExistence type="predicted"/>
<evidence type="ECO:0000256" key="1">
    <source>
        <dbReference type="SAM" id="MobiDB-lite"/>
    </source>
</evidence>
<name>A0AAD3D3Q4_9STRA</name>
<reference evidence="2 3" key="1">
    <citation type="journal article" date="2021" name="Sci. Rep.">
        <title>The genome of the diatom Chaetoceros tenuissimus carries an ancient integrated fragment of an extant virus.</title>
        <authorList>
            <person name="Hongo Y."/>
            <person name="Kimura K."/>
            <person name="Takaki Y."/>
            <person name="Yoshida Y."/>
            <person name="Baba S."/>
            <person name="Kobayashi G."/>
            <person name="Nagasaki K."/>
            <person name="Hano T."/>
            <person name="Tomaru Y."/>
        </authorList>
    </citation>
    <scope>NUCLEOTIDE SEQUENCE [LARGE SCALE GENOMIC DNA]</scope>
    <source>
        <strain evidence="2 3">NIES-3715</strain>
    </source>
</reference>
<comment type="caution">
    <text evidence="2">The sequence shown here is derived from an EMBL/GenBank/DDBJ whole genome shotgun (WGS) entry which is preliminary data.</text>
</comment>
<organism evidence="2 3">
    <name type="scientific">Chaetoceros tenuissimus</name>
    <dbReference type="NCBI Taxonomy" id="426638"/>
    <lineage>
        <taxon>Eukaryota</taxon>
        <taxon>Sar</taxon>
        <taxon>Stramenopiles</taxon>
        <taxon>Ochrophyta</taxon>
        <taxon>Bacillariophyta</taxon>
        <taxon>Coscinodiscophyceae</taxon>
        <taxon>Chaetocerotophycidae</taxon>
        <taxon>Chaetocerotales</taxon>
        <taxon>Chaetocerotaceae</taxon>
        <taxon>Chaetoceros</taxon>
    </lineage>
</organism>